<evidence type="ECO:0000256" key="3">
    <source>
        <dbReference type="ARBA" id="ARBA00022617"/>
    </source>
</evidence>
<evidence type="ECO:0000256" key="5">
    <source>
        <dbReference type="ARBA" id="ARBA00022723"/>
    </source>
</evidence>
<dbReference type="RefSeq" id="XP_027191045.1">
    <property type="nucleotide sequence ID" value="XM_027335244.1"/>
</dbReference>
<reference evidence="11" key="1">
    <citation type="journal article" date="2013" name="Nat. Biotechnol.">
        <title>Draft genome sequence of chickpea (Cicer arietinum) provides a resource for trait improvement.</title>
        <authorList>
            <person name="Varshney R.K."/>
            <person name="Song C."/>
            <person name="Saxena R.K."/>
            <person name="Azam S."/>
            <person name="Yu S."/>
            <person name="Sharpe A.G."/>
            <person name="Cannon S."/>
            <person name="Baek J."/>
            <person name="Rosen B.D."/>
            <person name="Tar'an B."/>
            <person name="Millan T."/>
            <person name="Zhang X."/>
            <person name="Ramsay L.D."/>
            <person name="Iwata A."/>
            <person name="Wang Y."/>
            <person name="Nelson W."/>
            <person name="Farmer A.D."/>
            <person name="Gaur P.M."/>
            <person name="Soderlund C."/>
            <person name="Penmetsa R.V."/>
            <person name="Xu C."/>
            <person name="Bharti A.K."/>
            <person name="He W."/>
            <person name="Winter P."/>
            <person name="Zhao S."/>
            <person name="Hane J.K."/>
            <person name="Carrasquilla-Garcia N."/>
            <person name="Condie J.A."/>
            <person name="Upadhyaya H.D."/>
            <person name="Luo M.C."/>
            <person name="Thudi M."/>
            <person name="Gowda C.L."/>
            <person name="Singh N.P."/>
            <person name="Lichtenzveig J."/>
            <person name="Gali K.K."/>
            <person name="Rubio J."/>
            <person name="Nadarajan N."/>
            <person name="Dolezel J."/>
            <person name="Bansal K.C."/>
            <person name="Xu X."/>
            <person name="Edwards D."/>
            <person name="Zhang G."/>
            <person name="Kahl G."/>
            <person name="Gil J."/>
            <person name="Singh K.B."/>
            <person name="Datta S.K."/>
            <person name="Jackson S.A."/>
            <person name="Wang J."/>
            <person name="Cook D.R."/>
        </authorList>
    </citation>
    <scope>NUCLEOTIDE SEQUENCE [LARGE SCALE GENOMIC DNA]</scope>
    <source>
        <strain evidence="11">cv. CDC Frontier</strain>
    </source>
</reference>
<comment type="subcellular location">
    <subcellularLocation>
        <location evidence="2">Membrane</location>
    </subcellularLocation>
</comment>
<dbReference type="Pfam" id="PF00067">
    <property type="entry name" value="p450"/>
    <property type="match status" value="1"/>
</dbReference>
<keyword evidence="8" id="KW-0408">Iron</keyword>
<keyword evidence="4" id="KW-0812">Transmembrane</keyword>
<keyword evidence="3" id="KW-0349">Heme</keyword>
<dbReference type="Proteomes" id="UP000087171">
    <property type="component" value="Chromosome Ca6"/>
</dbReference>
<keyword evidence="5" id="KW-0479">Metal-binding</keyword>
<keyword evidence="10" id="KW-0472">Membrane</keyword>
<dbReference type="STRING" id="3827.A0A3Q7YFT4"/>
<dbReference type="GO" id="GO:0020037">
    <property type="term" value="F:heme binding"/>
    <property type="evidence" value="ECO:0007669"/>
    <property type="project" value="InterPro"/>
</dbReference>
<dbReference type="Gene3D" id="1.10.630.10">
    <property type="entry name" value="Cytochrome P450"/>
    <property type="match status" value="1"/>
</dbReference>
<name>A0A3Q7YFT4_CICAR</name>
<evidence type="ECO:0000256" key="9">
    <source>
        <dbReference type="ARBA" id="ARBA00023033"/>
    </source>
</evidence>
<keyword evidence="11" id="KW-1185">Reference proteome</keyword>
<keyword evidence="6" id="KW-1133">Transmembrane helix</keyword>
<proteinExistence type="predicted"/>
<dbReference type="GO" id="GO:0004497">
    <property type="term" value="F:monooxygenase activity"/>
    <property type="evidence" value="ECO:0007669"/>
    <property type="project" value="UniProtKB-KW"/>
</dbReference>
<evidence type="ECO:0000256" key="8">
    <source>
        <dbReference type="ARBA" id="ARBA00023004"/>
    </source>
</evidence>
<evidence type="ECO:0000313" key="12">
    <source>
        <dbReference type="RefSeq" id="XP_027191045.1"/>
    </source>
</evidence>
<evidence type="ECO:0000313" key="11">
    <source>
        <dbReference type="Proteomes" id="UP000087171"/>
    </source>
</evidence>
<sequence>MLLTHQKTQHHRKKNLFLICSQSLPHSPPSVANPRPLPSYVFFSQIHHKSINPCLICMRLSNNILQSHMHKSLILAGTNTTTSTLTWALSLVFNNREVLHKAIHELDTQIVRERKAMESDLKKLEYYQGNNAFVSARTTQPTS</sequence>
<evidence type="ECO:0000256" key="7">
    <source>
        <dbReference type="ARBA" id="ARBA00023002"/>
    </source>
</evidence>
<dbReference type="PANTHER" id="PTHR47947">
    <property type="entry name" value="CYTOCHROME P450 82C3-RELATED"/>
    <property type="match status" value="1"/>
</dbReference>
<keyword evidence="7" id="KW-0560">Oxidoreductase</keyword>
<dbReference type="AlphaFoldDB" id="A0A3Q7YFT4"/>
<accession>A0A3Q7YFT4</accession>
<dbReference type="InterPro" id="IPR050651">
    <property type="entry name" value="Plant_Cytochrome_P450_Monoox"/>
</dbReference>
<dbReference type="InterPro" id="IPR036396">
    <property type="entry name" value="Cyt_P450_sf"/>
</dbReference>
<comment type="cofactor">
    <cofactor evidence="1">
        <name>heme</name>
        <dbReference type="ChEBI" id="CHEBI:30413"/>
    </cofactor>
</comment>
<protein>
    <submittedName>
        <fullName evidence="12">Methyltetrahydroprotoberberine 14-monooxygenase-like</fullName>
    </submittedName>
</protein>
<keyword evidence="9" id="KW-0503">Monooxygenase</keyword>
<gene>
    <name evidence="12" type="primary">LOC113786975</name>
</gene>
<dbReference type="GO" id="GO:0005506">
    <property type="term" value="F:iron ion binding"/>
    <property type="evidence" value="ECO:0007669"/>
    <property type="project" value="InterPro"/>
</dbReference>
<evidence type="ECO:0000256" key="4">
    <source>
        <dbReference type="ARBA" id="ARBA00022692"/>
    </source>
</evidence>
<dbReference type="PANTHER" id="PTHR47947:SF26">
    <property type="entry name" value="CYTOCHROME P450"/>
    <property type="match status" value="1"/>
</dbReference>
<dbReference type="GO" id="GO:0016020">
    <property type="term" value="C:membrane"/>
    <property type="evidence" value="ECO:0007669"/>
    <property type="project" value="UniProtKB-SubCell"/>
</dbReference>
<dbReference type="SUPFAM" id="SSF48264">
    <property type="entry name" value="Cytochrome P450"/>
    <property type="match status" value="1"/>
</dbReference>
<evidence type="ECO:0000256" key="6">
    <source>
        <dbReference type="ARBA" id="ARBA00022989"/>
    </source>
</evidence>
<reference evidence="12" key="2">
    <citation type="submission" date="2025-08" db="UniProtKB">
        <authorList>
            <consortium name="RefSeq"/>
        </authorList>
    </citation>
    <scope>IDENTIFICATION</scope>
    <source>
        <tissue evidence="12">Etiolated seedlings</tissue>
    </source>
</reference>
<organism evidence="11 12">
    <name type="scientific">Cicer arietinum</name>
    <name type="common">Chickpea</name>
    <name type="synonym">Garbanzo</name>
    <dbReference type="NCBI Taxonomy" id="3827"/>
    <lineage>
        <taxon>Eukaryota</taxon>
        <taxon>Viridiplantae</taxon>
        <taxon>Streptophyta</taxon>
        <taxon>Embryophyta</taxon>
        <taxon>Tracheophyta</taxon>
        <taxon>Spermatophyta</taxon>
        <taxon>Magnoliopsida</taxon>
        <taxon>eudicotyledons</taxon>
        <taxon>Gunneridae</taxon>
        <taxon>Pentapetalae</taxon>
        <taxon>rosids</taxon>
        <taxon>fabids</taxon>
        <taxon>Fabales</taxon>
        <taxon>Fabaceae</taxon>
        <taxon>Papilionoideae</taxon>
        <taxon>50 kb inversion clade</taxon>
        <taxon>NPAAA clade</taxon>
        <taxon>Hologalegina</taxon>
        <taxon>IRL clade</taxon>
        <taxon>Cicereae</taxon>
        <taxon>Cicer</taxon>
    </lineage>
</organism>
<evidence type="ECO:0000256" key="10">
    <source>
        <dbReference type="ARBA" id="ARBA00023136"/>
    </source>
</evidence>
<dbReference type="InterPro" id="IPR001128">
    <property type="entry name" value="Cyt_P450"/>
</dbReference>
<evidence type="ECO:0000256" key="2">
    <source>
        <dbReference type="ARBA" id="ARBA00004370"/>
    </source>
</evidence>
<dbReference type="GO" id="GO:0016705">
    <property type="term" value="F:oxidoreductase activity, acting on paired donors, with incorporation or reduction of molecular oxygen"/>
    <property type="evidence" value="ECO:0007669"/>
    <property type="project" value="InterPro"/>
</dbReference>
<evidence type="ECO:0000256" key="1">
    <source>
        <dbReference type="ARBA" id="ARBA00001971"/>
    </source>
</evidence>